<evidence type="ECO:0000256" key="6">
    <source>
        <dbReference type="ARBA" id="ARBA00022448"/>
    </source>
</evidence>
<feature type="compositionally biased region" description="Basic and acidic residues" evidence="20">
    <location>
        <begin position="551"/>
        <end position="574"/>
    </location>
</feature>
<dbReference type="Proteomes" id="UP000613580">
    <property type="component" value="Unassembled WGS sequence"/>
</dbReference>
<dbReference type="GO" id="GO:0000139">
    <property type="term" value="C:Golgi membrane"/>
    <property type="evidence" value="ECO:0007669"/>
    <property type="project" value="UniProtKB-SubCell"/>
</dbReference>
<evidence type="ECO:0000256" key="4">
    <source>
        <dbReference type="ARBA" id="ARBA00004653"/>
    </source>
</evidence>
<evidence type="ECO:0000256" key="13">
    <source>
        <dbReference type="ARBA" id="ARBA00022989"/>
    </source>
</evidence>
<evidence type="ECO:0000256" key="1">
    <source>
        <dbReference type="ARBA" id="ARBA00004099"/>
    </source>
</evidence>
<protein>
    <recommendedName>
        <fullName evidence="17">U three protein 7</fullName>
    </recommendedName>
</protein>
<evidence type="ECO:0000256" key="3">
    <source>
        <dbReference type="ARBA" id="ARBA00004604"/>
    </source>
</evidence>
<evidence type="ECO:0000256" key="8">
    <source>
        <dbReference type="ARBA" id="ARBA00022574"/>
    </source>
</evidence>
<keyword evidence="10" id="KW-0677">Repeat</keyword>
<keyword evidence="14" id="KW-0333">Golgi apparatus</keyword>
<feature type="region of interest" description="Disordered" evidence="20">
    <location>
        <begin position="500"/>
        <end position="529"/>
    </location>
</feature>
<dbReference type="SMART" id="SM00320">
    <property type="entry name" value="WD40"/>
    <property type="match status" value="3"/>
</dbReference>
<dbReference type="SMART" id="SM01033">
    <property type="entry name" value="BING4CT"/>
    <property type="match status" value="1"/>
</dbReference>
<keyword evidence="8 18" id="KW-0853">WD repeat</keyword>
<keyword evidence="19" id="KW-0175">Coiled coil</keyword>
<evidence type="ECO:0000256" key="2">
    <source>
        <dbReference type="ARBA" id="ARBA00004477"/>
    </source>
</evidence>
<evidence type="ECO:0000256" key="14">
    <source>
        <dbReference type="ARBA" id="ARBA00023034"/>
    </source>
</evidence>
<keyword evidence="9 21" id="KW-0812">Transmembrane</keyword>
<evidence type="ECO:0000256" key="19">
    <source>
        <dbReference type="SAM" id="Coils"/>
    </source>
</evidence>
<evidence type="ECO:0000256" key="20">
    <source>
        <dbReference type="SAM" id="MobiDB-lite"/>
    </source>
</evidence>
<keyword evidence="24" id="KW-1185">Reference proteome</keyword>
<dbReference type="EMBL" id="JACAZE010000015">
    <property type="protein sequence ID" value="KAF7297852.1"/>
    <property type="molecule type" value="Genomic_DNA"/>
</dbReference>
<dbReference type="InterPro" id="IPR012952">
    <property type="entry name" value="BING4_C_dom"/>
</dbReference>
<dbReference type="FunFam" id="2.130.10.10:FF:000378">
    <property type="entry name" value="U3 small nucleolar RNA-associated protein 7"/>
    <property type="match status" value="1"/>
</dbReference>
<evidence type="ECO:0000256" key="7">
    <source>
        <dbReference type="ARBA" id="ARBA00022552"/>
    </source>
</evidence>
<sequence>MDSLLAKADARAKRRKITHDRTEDSLKHHSSVPKSLRDKETAQTQDVFKHIANPKLRRQLDHTEAQAARAKALLEDAEMLLVEDTGLMQAEGDLERTWRVSQSEIERGAGHTAAQGRREWKLDGGPYRSRYTRNGRHLAIVGNSGHAATFDWITGTLHTELQLQETCRDITFLQDHSVFAVAQKKYVYIYDQDGVELHCLKAHIEPTRLEFLPYHWLLASIGHAGYLKYQDTSTGQLLVEHRTKLGACNAMTQNLHNAVIHLGHQNGCVTLWTPNLPHPAIQLLAHLGPVCSIAVDPSTGGRYMATAGRDSTVKVWDCRNWKGAVREWSSRGGPAELDWSARGALAVASGGNVNVYTSPIIQQTMRGSTQPPLYLTHPMPHRPLVSAQFAPFQDILTVGHADGLSSILVPGVGEPNFDSTEADPFENRKARREKEVKALLDKIQPDMITLDPEFIGSLALKQSTATTLDGKPAQEVPFARLPRLERLRIQGKADETEVIDPDDYAADGTKRTPEEKERKKMRGKGKSLKRYLRKQRKNVIDPTAVAIRAKLEKQREERKKREQGEKEAVRKASALDRFAMLQHPIPTRMEAYDIPEPPSTPGSPQGYQRFSSSPGPGQQPQNYAPTHVAAYTTPFQQHPHAQIPHGQMPPPMIPQPQFGAWGVNDATAQFGMQLGQSAVAAGQEYVQRTWGGVFPSARVKPHFNVSNSYVMRKLRVLLFPWTHKQWGRKSHRTDAGQTEYLAPREDVNSPDLYIPVMALVTYVLLCALDAGLRARFHPQVLGESATRAMMVVFLDFVVVQLGCYFLNVQGASQAVDIIAYGGYKFVGVIIIVLAGFLNLGRTLGLLTSCYFIAANSFFLMRSLGSLVLPNGASRAASSDPYATAPAPKQRRRRIMFLLFEAATQIVWMTFLARI</sequence>
<dbReference type="InterPro" id="IPR015943">
    <property type="entry name" value="WD40/YVTN_repeat-like_dom_sf"/>
</dbReference>
<feature type="compositionally biased region" description="Basic and acidic residues" evidence="20">
    <location>
        <begin position="508"/>
        <end position="518"/>
    </location>
</feature>
<dbReference type="GO" id="GO:0030686">
    <property type="term" value="C:90S preribosome"/>
    <property type="evidence" value="ECO:0007669"/>
    <property type="project" value="TreeGrafter"/>
</dbReference>
<proteinExistence type="inferred from homology"/>
<accession>A0A8H6SGF3</accession>
<dbReference type="GO" id="GO:0032040">
    <property type="term" value="C:small-subunit processome"/>
    <property type="evidence" value="ECO:0007669"/>
    <property type="project" value="TreeGrafter"/>
</dbReference>
<dbReference type="GO" id="GO:0006888">
    <property type="term" value="P:endoplasmic reticulum to Golgi vesicle-mediated transport"/>
    <property type="evidence" value="ECO:0007669"/>
    <property type="project" value="InterPro"/>
</dbReference>
<comment type="similarity">
    <text evidence="5">Belongs to the YIF1 family.</text>
</comment>
<reference evidence="23" key="1">
    <citation type="submission" date="2020-05" db="EMBL/GenBank/DDBJ databases">
        <title>Mycena genomes resolve the evolution of fungal bioluminescence.</title>
        <authorList>
            <person name="Tsai I.J."/>
        </authorList>
    </citation>
    <scope>NUCLEOTIDE SEQUENCE</scope>
    <source>
        <strain evidence="23">110903Hualien_Pintung</strain>
    </source>
</reference>
<dbReference type="SUPFAM" id="SSF50978">
    <property type="entry name" value="WD40 repeat-like"/>
    <property type="match status" value="1"/>
</dbReference>
<dbReference type="PANTHER" id="PTHR14085">
    <property type="entry name" value="WD-REPEAT PROTEIN BING4"/>
    <property type="match status" value="1"/>
</dbReference>
<evidence type="ECO:0000313" key="24">
    <source>
        <dbReference type="Proteomes" id="UP000613580"/>
    </source>
</evidence>
<feature type="coiled-coil region" evidence="19">
    <location>
        <begin position="53"/>
        <end position="80"/>
    </location>
</feature>
<feature type="region of interest" description="Disordered" evidence="20">
    <location>
        <begin position="1"/>
        <end position="40"/>
    </location>
</feature>
<feature type="region of interest" description="Disordered" evidence="20">
    <location>
        <begin position="590"/>
        <end position="624"/>
    </location>
</feature>
<keyword evidence="15 21" id="KW-0472">Membrane</keyword>
<evidence type="ECO:0000256" key="11">
    <source>
        <dbReference type="ARBA" id="ARBA00022824"/>
    </source>
</evidence>
<evidence type="ECO:0000256" key="9">
    <source>
        <dbReference type="ARBA" id="ARBA00022692"/>
    </source>
</evidence>
<keyword evidence="13 21" id="KW-1133">Transmembrane helix</keyword>
<evidence type="ECO:0000256" key="10">
    <source>
        <dbReference type="ARBA" id="ARBA00022737"/>
    </source>
</evidence>
<dbReference type="Pfam" id="PF08149">
    <property type="entry name" value="BING4CT"/>
    <property type="match status" value="1"/>
</dbReference>
<dbReference type="Pfam" id="PF00400">
    <property type="entry name" value="WD40"/>
    <property type="match status" value="1"/>
</dbReference>
<keyword evidence="11" id="KW-0256">Endoplasmic reticulum</keyword>
<evidence type="ECO:0000256" key="18">
    <source>
        <dbReference type="PROSITE-ProRule" id="PRU00221"/>
    </source>
</evidence>
<evidence type="ECO:0000313" key="23">
    <source>
        <dbReference type="EMBL" id="KAF7297852.1"/>
    </source>
</evidence>
<feature type="transmembrane region" description="Helical" evidence="21">
    <location>
        <begin position="752"/>
        <end position="772"/>
    </location>
</feature>
<dbReference type="OrthoDB" id="10251154at2759"/>
<comment type="caution">
    <text evidence="23">The sequence shown here is derived from an EMBL/GenBank/DDBJ whole genome shotgun (WGS) entry which is preliminary data.</text>
</comment>
<dbReference type="InterPro" id="IPR040315">
    <property type="entry name" value="WDR46/Utp7"/>
</dbReference>
<dbReference type="GO" id="GO:0000462">
    <property type="term" value="P:maturation of SSU-rRNA from tricistronic rRNA transcript (SSU-rRNA, 5.8S rRNA, LSU-rRNA)"/>
    <property type="evidence" value="ECO:0007669"/>
    <property type="project" value="TreeGrafter"/>
</dbReference>
<comment type="function">
    <text evidence="1">Involved in nucleolar processing of pre-18S ribosomal RNA.</text>
</comment>
<evidence type="ECO:0000259" key="22">
    <source>
        <dbReference type="SMART" id="SM01033"/>
    </source>
</evidence>
<dbReference type="Pfam" id="PF03878">
    <property type="entry name" value="YIF1"/>
    <property type="match status" value="1"/>
</dbReference>
<dbReference type="Gene3D" id="2.130.10.10">
    <property type="entry name" value="YVTN repeat-like/Quinoprotein amine dehydrogenase"/>
    <property type="match status" value="2"/>
</dbReference>
<organism evidence="23 24">
    <name type="scientific">Mycena chlorophos</name>
    <name type="common">Agaric fungus</name>
    <name type="synonym">Agaricus chlorophos</name>
    <dbReference type="NCBI Taxonomy" id="658473"/>
    <lineage>
        <taxon>Eukaryota</taxon>
        <taxon>Fungi</taxon>
        <taxon>Dikarya</taxon>
        <taxon>Basidiomycota</taxon>
        <taxon>Agaricomycotina</taxon>
        <taxon>Agaricomycetes</taxon>
        <taxon>Agaricomycetidae</taxon>
        <taxon>Agaricales</taxon>
        <taxon>Marasmiineae</taxon>
        <taxon>Mycenaceae</taxon>
        <taxon>Mycena</taxon>
    </lineage>
</organism>
<keyword evidence="7" id="KW-0698">rRNA processing</keyword>
<feature type="domain" description="BING4 C-terminal" evidence="22">
    <location>
        <begin position="373"/>
        <end position="452"/>
    </location>
</feature>
<feature type="transmembrane region" description="Helical" evidence="21">
    <location>
        <begin position="817"/>
        <end position="836"/>
    </location>
</feature>
<dbReference type="PANTHER" id="PTHR14085:SF3">
    <property type="entry name" value="WD REPEAT-CONTAINING PROTEIN 46"/>
    <property type="match status" value="1"/>
</dbReference>
<feature type="compositionally biased region" description="Polar residues" evidence="20">
    <location>
        <begin position="602"/>
        <end position="624"/>
    </location>
</feature>
<evidence type="ECO:0000256" key="16">
    <source>
        <dbReference type="ARBA" id="ARBA00023242"/>
    </source>
</evidence>
<feature type="repeat" description="WD" evidence="18">
    <location>
        <begin position="283"/>
        <end position="317"/>
    </location>
</feature>
<evidence type="ECO:0000256" key="17">
    <source>
        <dbReference type="ARBA" id="ARBA00076453"/>
    </source>
</evidence>
<dbReference type="InterPro" id="IPR036322">
    <property type="entry name" value="WD40_repeat_dom_sf"/>
</dbReference>
<keyword evidence="16" id="KW-0539">Nucleus</keyword>
<evidence type="ECO:0000256" key="12">
    <source>
        <dbReference type="ARBA" id="ARBA00022927"/>
    </source>
</evidence>
<evidence type="ECO:0000256" key="5">
    <source>
        <dbReference type="ARBA" id="ARBA00009727"/>
    </source>
</evidence>
<dbReference type="PROSITE" id="PS50082">
    <property type="entry name" value="WD_REPEATS_2"/>
    <property type="match status" value="1"/>
</dbReference>
<feature type="region of interest" description="Disordered" evidence="20">
    <location>
        <begin position="551"/>
        <end position="575"/>
    </location>
</feature>
<dbReference type="InterPro" id="IPR001680">
    <property type="entry name" value="WD40_rpt"/>
</dbReference>
<comment type="subcellular location">
    <subcellularLocation>
        <location evidence="2">Endoplasmic reticulum membrane</location>
        <topology evidence="2">Multi-pass membrane protein</topology>
    </subcellularLocation>
    <subcellularLocation>
        <location evidence="4">Golgi apparatus membrane</location>
        <topology evidence="4">Multi-pass membrane protein</topology>
    </subcellularLocation>
    <subcellularLocation>
        <location evidence="3">Nucleus</location>
        <location evidence="3">Nucleolus</location>
    </subcellularLocation>
</comment>
<feature type="transmembrane region" description="Helical" evidence="21">
    <location>
        <begin position="894"/>
        <end position="912"/>
    </location>
</feature>
<feature type="compositionally biased region" description="Basic residues" evidence="20">
    <location>
        <begin position="519"/>
        <end position="529"/>
    </location>
</feature>
<keyword evidence="12" id="KW-0653">Protein transport</keyword>
<dbReference type="InterPro" id="IPR005578">
    <property type="entry name" value="Yif1_fam"/>
</dbReference>
<dbReference type="PROSITE" id="PS50294">
    <property type="entry name" value="WD_REPEATS_REGION"/>
    <property type="match status" value="1"/>
</dbReference>
<evidence type="ECO:0000256" key="21">
    <source>
        <dbReference type="SAM" id="Phobius"/>
    </source>
</evidence>
<keyword evidence="6" id="KW-0813">Transport</keyword>
<evidence type="ECO:0000256" key="15">
    <source>
        <dbReference type="ARBA" id="ARBA00023136"/>
    </source>
</evidence>
<dbReference type="AlphaFoldDB" id="A0A8H6SGF3"/>
<gene>
    <name evidence="23" type="ORF">HMN09_01005900</name>
</gene>
<dbReference type="GO" id="GO:0005789">
    <property type="term" value="C:endoplasmic reticulum membrane"/>
    <property type="evidence" value="ECO:0007669"/>
    <property type="project" value="UniProtKB-SubCell"/>
</dbReference>
<dbReference type="GO" id="GO:0015031">
    <property type="term" value="P:protein transport"/>
    <property type="evidence" value="ECO:0007669"/>
    <property type="project" value="UniProtKB-KW"/>
</dbReference>
<feature type="transmembrane region" description="Helical" evidence="21">
    <location>
        <begin position="784"/>
        <end position="805"/>
    </location>
</feature>
<name>A0A8H6SGF3_MYCCL</name>